<evidence type="ECO:0000256" key="1">
    <source>
        <dbReference type="SAM" id="MobiDB-lite"/>
    </source>
</evidence>
<name>A0ABM7WXG8_9BACT</name>
<accession>A0ABM7WXG8</accession>
<evidence type="ECO:0000313" key="2">
    <source>
        <dbReference type="EMBL" id="BDG04206.1"/>
    </source>
</evidence>
<evidence type="ECO:0000313" key="3">
    <source>
        <dbReference type="Proteomes" id="UP001162891"/>
    </source>
</evidence>
<reference evidence="3" key="1">
    <citation type="journal article" date="2022" name="Int. J. Syst. Evol. Microbiol.">
        <title>Anaeromyxobacter oryzae sp. nov., Anaeromyxobacter diazotrophicus sp. nov. and Anaeromyxobacter paludicola sp. nov., isolated from paddy soils.</title>
        <authorList>
            <person name="Itoh H."/>
            <person name="Xu Z."/>
            <person name="Mise K."/>
            <person name="Masuda Y."/>
            <person name="Ushijima N."/>
            <person name="Hayakawa C."/>
            <person name="Shiratori Y."/>
            <person name="Senoo K."/>
        </authorList>
    </citation>
    <scope>NUCLEOTIDE SEQUENCE [LARGE SCALE GENOMIC DNA]</scope>
    <source>
        <strain evidence="3">Red232</strain>
    </source>
</reference>
<sequence length="29" mass="3093">MNTITTRDGAEIFHKAPRSPAEAAQATAH</sequence>
<dbReference type="Proteomes" id="UP001162891">
    <property type="component" value="Chromosome"/>
</dbReference>
<dbReference type="EMBL" id="AP025591">
    <property type="protein sequence ID" value="BDG04206.1"/>
    <property type="molecule type" value="Genomic_DNA"/>
</dbReference>
<proteinExistence type="predicted"/>
<keyword evidence="3" id="KW-1185">Reference proteome</keyword>
<feature type="region of interest" description="Disordered" evidence="1">
    <location>
        <begin position="1"/>
        <end position="29"/>
    </location>
</feature>
<protein>
    <submittedName>
        <fullName evidence="2">Uncharacterized protein</fullName>
    </submittedName>
</protein>
<organism evidence="2 3">
    <name type="scientific">Anaeromyxobacter oryzae</name>
    <dbReference type="NCBI Taxonomy" id="2918170"/>
    <lineage>
        <taxon>Bacteria</taxon>
        <taxon>Pseudomonadati</taxon>
        <taxon>Myxococcota</taxon>
        <taxon>Myxococcia</taxon>
        <taxon>Myxococcales</taxon>
        <taxon>Cystobacterineae</taxon>
        <taxon>Anaeromyxobacteraceae</taxon>
        <taxon>Anaeromyxobacter</taxon>
    </lineage>
</organism>
<gene>
    <name evidence="2" type="ORF">AMOR_32020</name>
</gene>